<gene>
    <name evidence="7" type="ORF">BL253_33040</name>
</gene>
<dbReference type="InterPro" id="IPR018313">
    <property type="entry name" value="SBP_3_CS"/>
</dbReference>
<dbReference type="PANTHER" id="PTHR30085">
    <property type="entry name" value="AMINO ACID ABC TRANSPORTER PERMEASE"/>
    <property type="match status" value="1"/>
</dbReference>
<dbReference type="GO" id="GO:0005576">
    <property type="term" value="C:extracellular region"/>
    <property type="evidence" value="ECO:0007669"/>
    <property type="project" value="TreeGrafter"/>
</dbReference>
<dbReference type="Gene3D" id="3.40.190.10">
    <property type="entry name" value="Periplasmic binding protein-like II"/>
    <property type="match status" value="2"/>
</dbReference>
<dbReference type="SUPFAM" id="SSF53850">
    <property type="entry name" value="Periplasmic binding protein-like II"/>
    <property type="match status" value="1"/>
</dbReference>
<accession>A0A1V2I1D1</accession>
<dbReference type="EMBL" id="MOMC01000086">
    <property type="protein sequence ID" value="ONH23426.1"/>
    <property type="molecule type" value="Genomic_DNA"/>
</dbReference>
<evidence type="ECO:0000259" key="6">
    <source>
        <dbReference type="SMART" id="SM00062"/>
    </source>
</evidence>
<evidence type="ECO:0000313" key="8">
    <source>
        <dbReference type="Proteomes" id="UP000188929"/>
    </source>
</evidence>
<dbReference type="Pfam" id="PF00497">
    <property type="entry name" value="SBP_bac_3"/>
    <property type="match status" value="1"/>
</dbReference>
<dbReference type="STRING" id="1834516.BL253_33040"/>
<reference evidence="8" key="1">
    <citation type="submission" date="2016-10" db="EMBL/GenBank/DDBJ databases">
        <title>Frankia sp. NRRL B-16386 Genome sequencing.</title>
        <authorList>
            <person name="Ghodhbane-Gtari F."/>
            <person name="Swanson E."/>
            <person name="Gueddou A."/>
            <person name="Hezbri K."/>
            <person name="Ktari K."/>
            <person name="Nouioui I."/>
            <person name="Morris K."/>
            <person name="Simpson S."/>
            <person name="Abebe-Akele F."/>
            <person name="Thomas K."/>
            <person name="Gtari M."/>
            <person name="Tisa L.S."/>
        </authorList>
    </citation>
    <scope>NUCLEOTIDE SEQUENCE [LARGE SCALE GENOMIC DNA]</scope>
    <source>
        <strain evidence="8">NRRL B-16386</strain>
    </source>
</reference>
<dbReference type="GO" id="GO:0030288">
    <property type="term" value="C:outer membrane-bounded periplasmic space"/>
    <property type="evidence" value="ECO:0007669"/>
    <property type="project" value="TreeGrafter"/>
</dbReference>
<dbReference type="AlphaFoldDB" id="A0A1V2I1D1"/>
<keyword evidence="3" id="KW-0732">Signal</keyword>
<comment type="caution">
    <text evidence="7">The sequence shown here is derived from an EMBL/GenBank/DDBJ whole genome shotgun (WGS) entry which is preliminary data.</text>
</comment>
<dbReference type="PANTHER" id="PTHR30085:SF6">
    <property type="entry name" value="ABC TRANSPORTER GLUTAMINE-BINDING PROTEIN GLNH"/>
    <property type="match status" value="1"/>
</dbReference>
<feature type="region of interest" description="Disordered" evidence="5">
    <location>
        <begin position="26"/>
        <end position="67"/>
    </location>
</feature>
<keyword evidence="8" id="KW-1185">Reference proteome</keyword>
<dbReference type="GO" id="GO:0006865">
    <property type="term" value="P:amino acid transport"/>
    <property type="evidence" value="ECO:0007669"/>
    <property type="project" value="TreeGrafter"/>
</dbReference>
<dbReference type="InterPro" id="IPR051455">
    <property type="entry name" value="Bact_solute-bind_prot3"/>
</dbReference>
<evidence type="ECO:0000256" key="5">
    <source>
        <dbReference type="SAM" id="MobiDB-lite"/>
    </source>
</evidence>
<keyword evidence="2" id="KW-0813">Transport</keyword>
<evidence type="ECO:0000256" key="3">
    <source>
        <dbReference type="ARBA" id="ARBA00022729"/>
    </source>
</evidence>
<dbReference type="PROSITE" id="PS51257">
    <property type="entry name" value="PROKAR_LIPOPROTEIN"/>
    <property type="match status" value="1"/>
</dbReference>
<comment type="similarity">
    <text evidence="1 4">Belongs to the bacterial solute-binding protein 3 family.</text>
</comment>
<protein>
    <submittedName>
        <fullName evidence="7">ABC transporter substrate-binding protein</fullName>
    </submittedName>
</protein>
<feature type="compositionally biased region" description="Low complexity" evidence="5">
    <location>
        <begin position="38"/>
        <end position="55"/>
    </location>
</feature>
<evidence type="ECO:0000256" key="1">
    <source>
        <dbReference type="ARBA" id="ARBA00010333"/>
    </source>
</evidence>
<proteinExistence type="inferred from homology"/>
<dbReference type="InterPro" id="IPR001638">
    <property type="entry name" value="Solute-binding_3/MltF_N"/>
</dbReference>
<organism evidence="7 8">
    <name type="scientific">Pseudofrankia asymbiotica</name>
    <dbReference type="NCBI Taxonomy" id="1834516"/>
    <lineage>
        <taxon>Bacteria</taxon>
        <taxon>Bacillati</taxon>
        <taxon>Actinomycetota</taxon>
        <taxon>Actinomycetes</taxon>
        <taxon>Frankiales</taxon>
        <taxon>Frankiaceae</taxon>
        <taxon>Pseudofrankia</taxon>
    </lineage>
</organism>
<name>A0A1V2I1D1_9ACTN</name>
<evidence type="ECO:0000256" key="2">
    <source>
        <dbReference type="ARBA" id="ARBA00022448"/>
    </source>
</evidence>
<dbReference type="SMART" id="SM00062">
    <property type="entry name" value="PBPb"/>
    <property type="match status" value="1"/>
</dbReference>
<feature type="domain" description="Solute-binding protein family 3/N-terminal" evidence="6">
    <location>
        <begin position="91"/>
        <end position="325"/>
    </location>
</feature>
<dbReference type="Proteomes" id="UP000188929">
    <property type="component" value="Unassembled WGS sequence"/>
</dbReference>
<dbReference type="PROSITE" id="PS01039">
    <property type="entry name" value="SBP_BACTERIAL_3"/>
    <property type="match status" value="1"/>
</dbReference>
<sequence length="342" mass="35492">MGARASLGLVVVALLAAGCGTVTSPLPDAGRPLPLTNASDATPSNPSTTSSPSPALDCGDPRVSLRPPAVMPAPGAMPAESFMAKIAERGYLIAGVLSDAPPFGAINTAAGQGDGEDEARFEGFDIDIAKEIAKAIFGPDGADEKHLKFRALVNSERIPVIQNNEADIVVATMTTNCPRRTQVDFSVPYYEAQAKVLVLKGSPYHGIEDLGGKKVCSAAGTTSLQHVADAASHPIPVGLPGDGDCLLALQNGDVEAISTDDTILVGMVQQDPRTEIVGGVLDTEPDAVAVSLDHPELTRFVNGVLARVVASGRWDQIAQTWLGDIDPPLKPPPSPPAALYRD</sequence>
<evidence type="ECO:0000256" key="4">
    <source>
        <dbReference type="RuleBase" id="RU003744"/>
    </source>
</evidence>
<dbReference type="CDD" id="cd13690">
    <property type="entry name" value="PBP2_GluB"/>
    <property type="match status" value="1"/>
</dbReference>
<evidence type="ECO:0000313" key="7">
    <source>
        <dbReference type="EMBL" id="ONH23426.1"/>
    </source>
</evidence>